<feature type="domain" description="HTH cro/C1-type" evidence="1">
    <location>
        <begin position="10"/>
        <end position="65"/>
    </location>
</feature>
<dbReference type="EMBL" id="UGUS01000002">
    <property type="protein sequence ID" value="SUD27381.1"/>
    <property type="molecule type" value="Genomic_DNA"/>
</dbReference>
<evidence type="ECO:0000313" key="3">
    <source>
        <dbReference type="Proteomes" id="UP000255125"/>
    </source>
</evidence>
<dbReference type="RefSeq" id="WP_007182527.1">
    <property type="nucleotide sequence ID" value="NZ_CP008896.1"/>
</dbReference>
<dbReference type="SUPFAM" id="SSF47413">
    <property type="entry name" value="lambda repressor-like DNA-binding domains"/>
    <property type="match status" value="1"/>
</dbReference>
<reference evidence="2 3" key="1">
    <citation type="submission" date="2018-06" db="EMBL/GenBank/DDBJ databases">
        <authorList>
            <consortium name="Pathogen Informatics"/>
            <person name="Doyle S."/>
        </authorList>
    </citation>
    <scope>NUCLEOTIDE SEQUENCE [LARGE SCALE GENOMIC DNA]</scope>
    <source>
        <strain evidence="2 3">NCTC10392</strain>
    </source>
</reference>
<proteinExistence type="predicted"/>
<sequence>MPQTGLGVAIKTLRERRTLSLREIGQLSSVDHAYVYRLETGEKTNPSQDLIEKLLKVLKPTERDAALVTWLVDHADADPNLVEFVLQDSSIGIDVFTMAAGVRHRGNARPDPATLITRIKKALEDDDEDD</sequence>
<evidence type="ECO:0000259" key="1">
    <source>
        <dbReference type="PROSITE" id="PS50943"/>
    </source>
</evidence>
<dbReference type="CDD" id="cd00093">
    <property type="entry name" value="HTH_XRE"/>
    <property type="match status" value="1"/>
</dbReference>
<dbReference type="Pfam" id="PF13560">
    <property type="entry name" value="HTH_31"/>
    <property type="match status" value="1"/>
</dbReference>
<dbReference type="GO" id="GO:0003677">
    <property type="term" value="F:DNA binding"/>
    <property type="evidence" value="ECO:0007669"/>
    <property type="project" value="InterPro"/>
</dbReference>
<dbReference type="KEGG" id="pfn:HZ99_19035"/>
<dbReference type="Gene3D" id="1.10.260.40">
    <property type="entry name" value="lambda repressor-like DNA-binding domains"/>
    <property type="match status" value="1"/>
</dbReference>
<dbReference type="InterPro" id="IPR001387">
    <property type="entry name" value="Cro/C1-type_HTH"/>
</dbReference>
<gene>
    <name evidence="2" type="ORF">NCTC10392_00247</name>
</gene>
<protein>
    <submittedName>
        <fullName evidence="2">Helix-turn-helix</fullName>
    </submittedName>
</protein>
<organism evidence="2 3">
    <name type="scientific">Pseudomonas fluorescens</name>
    <dbReference type="NCBI Taxonomy" id="294"/>
    <lineage>
        <taxon>Bacteria</taxon>
        <taxon>Pseudomonadati</taxon>
        <taxon>Pseudomonadota</taxon>
        <taxon>Gammaproteobacteria</taxon>
        <taxon>Pseudomonadales</taxon>
        <taxon>Pseudomonadaceae</taxon>
        <taxon>Pseudomonas</taxon>
    </lineage>
</organism>
<dbReference type="Proteomes" id="UP000255125">
    <property type="component" value="Unassembled WGS sequence"/>
</dbReference>
<accession>A0A379I5K4</accession>
<dbReference type="OrthoDB" id="5958095at2"/>
<dbReference type="SMART" id="SM00530">
    <property type="entry name" value="HTH_XRE"/>
    <property type="match status" value="1"/>
</dbReference>
<evidence type="ECO:0000313" key="2">
    <source>
        <dbReference type="EMBL" id="SUD27381.1"/>
    </source>
</evidence>
<dbReference type="PROSITE" id="PS50943">
    <property type="entry name" value="HTH_CROC1"/>
    <property type="match status" value="1"/>
</dbReference>
<name>A0A379I5K4_PSEFL</name>
<dbReference type="AlphaFoldDB" id="A0A379I5K4"/>
<dbReference type="InterPro" id="IPR010982">
    <property type="entry name" value="Lambda_DNA-bd_dom_sf"/>
</dbReference>